<organism evidence="2 3">
    <name type="scientific">Saccharopolyspora erythraea</name>
    <name type="common">Streptomyces erythraeus</name>
    <dbReference type="NCBI Taxonomy" id="1836"/>
    <lineage>
        <taxon>Bacteria</taxon>
        <taxon>Bacillati</taxon>
        <taxon>Actinomycetota</taxon>
        <taxon>Actinomycetes</taxon>
        <taxon>Pseudonocardiales</taxon>
        <taxon>Pseudonocardiaceae</taxon>
        <taxon>Saccharopolyspora</taxon>
    </lineage>
</organism>
<reference evidence="3" key="1">
    <citation type="journal article" date="2019" name="Int. J. Syst. Evol. Microbiol.">
        <title>The Global Catalogue of Microorganisms (GCM) 10K type strain sequencing project: providing services to taxonomists for standard genome sequencing and annotation.</title>
        <authorList>
            <consortium name="The Broad Institute Genomics Platform"/>
            <consortium name="The Broad Institute Genome Sequencing Center for Infectious Disease"/>
            <person name="Wu L."/>
            <person name="Ma J."/>
        </authorList>
    </citation>
    <scope>NUCLEOTIDE SEQUENCE [LARGE SCALE GENOMIC DNA]</scope>
    <source>
        <strain evidence="3">JCM 10303</strain>
    </source>
</reference>
<gene>
    <name evidence="2" type="ORF">GCM10009533_04260</name>
</gene>
<dbReference type="EMBL" id="BAAAGS010000002">
    <property type="protein sequence ID" value="GAA0508609.1"/>
    <property type="molecule type" value="Genomic_DNA"/>
</dbReference>
<proteinExistence type="predicted"/>
<keyword evidence="1" id="KW-0472">Membrane</keyword>
<accession>A0ABP3LWF4</accession>
<protein>
    <recommendedName>
        <fullName evidence="4">Secreted protein</fullName>
    </recommendedName>
</protein>
<keyword evidence="3" id="KW-1185">Reference proteome</keyword>
<evidence type="ECO:0008006" key="4">
    <source>
        <dbReference type="Google" id="ProtNLM"/>
    </source>
</evidence>
<keyword evidence="1" id="KW-1133">Transmembrane helix</keyword>
<evidence type="ECO:0000313" key="2">
    <source>
        <dbReference type="EMBL" id="GAA0508609.1"/>
    </source>
</evidence>
<evidence type="ECO:0000256" key="1">
    <source>
        <dbReference type="SAM" id="Phobius"/>
    </source>
</evidence>
<comment type="caution">
    <text evidence="2">The sequence shown here is derived from an EMBL/GenBank/DDBJ whole genome shotgun (WGS) entry which is preliminary data.</text>
</comment>
<dbReference type="Proteomes" id="UP001500729">
    <property type="component" value="Unassembled WGS sequence"/>
</dbReference>
<keyword evidence="1" id="KW-0812">Transmembrane</keyword>
<name>A0ABP3LWF4_SACER</name>
<feature type="transmembrane region" description="Helical" evidence="1">
    <location>
        <begin position="48"/>
        <end position="70"/>
    </location>
</feature>
<sequence>MRVGWAAGAGWAAGRGGRRRIRPEAHNRVRVLWEARRVSSSFVPGRSWLRWGVPVAVVVVLLAGAAGWAARAVYGSGSGAAPAAGPAGQPAPAGRAGPVSVAFSADAAAHPDQATVRWLLETHFNAINFKQYEAWKATVVPARQQEKPKLRWEREYATTDDRDVRVHRIEPGPDESLRVMLTFTSNQDPDDAPPDARSGCLKWTVVYPLVPESRGLRLDTARLPGSAQYRPC</sequence>
<evidence type="ECO:0000313" key="3">
    <source>
        <dbReference type="Proteomes" id="UP001500729"/>
    </source>
</evidence>